<accession>A0A5M3WDE4</accession>
<dbReference type="AlphaFoldDB" id="A0A5M3WDE4"/>
<dbReference type="Pfam" id="PF08240">
    <property type="entry name" value="ADH_N"/>
    <property type="match status" value="1"/>
</dbReference>
<keyword evidence="4" id="KW-1185">Reference proteome</keyword>
<feature type="region of interest" description="Disordered" evidence="1">
    <location>
        <begin position="121"/>
        <end position="164"/>
    </location>
</feature>
<proteinExistence type="predicted"/>
<dbReference type="Gene3D" id="3.90.180.10">
    <property type="entry name" value="Medium-chain alcohol dehydrogenases, catalytic domain"/>
    <property type="match status" value="1"/>
</dbReference>
<protein>
    <recommendedName>
        <fullName evidence="2">Alcohol dehydrogenase-like N-terminal domain-containing protein</fullName>
    </recommendedName>
</protein>
<evidence type="ECO:0000313" key="3">
    <source>
        <dbReference type="EMBL" id="GES05113.1"/>
    </source>
</evidence>
<evidence type="ECO:0000259" key="2">
    <source>
        <dbReference type="Pfam" id="PF08240"/>
    </source>
</evidence>
<dbReference type="InterPro" id="IPR011032">
    <property type="entry name" value="GroES-like_sf"/>
</dbReference>
<dbReference type="InterPro" id="IPR013154">
    <property type="entry name" value="ADH-like_N"/>
</dbReference>
<reference evidence="3 4" key="1">
    <citation type="submission" date="2019-10" db="EMBL/GenBank/DDBJ databases">
        <title>Whole genome shotgun sequence of Acrocarpospora corrugata NBRC 13972.</title>
        <authorList>
            <person name="Ichikawa N."/>
            <person name="Kimura A."/>
            <person name="Kitahashi Y."/>
            <person name="Komaki H."/>
            <person name="Oguchi A."/>
        </authorList>
    </citation>
    <scope>NUCLEOTIDE SEQUENCE [LARGE SCALE GENOMIC DNA]</scope>
    <source>
        <strain evidence="3 4">NBRC 13972</strain>
    </source>
</reference>
<dbReference type="Proteomes" id="UP000334990">
    <property type="component" value="Unassembled WGS sequence"/>
</dbReference>
<sequence length="164" mass="17656">MVGVADVPKPAVKENELLVKVHATTVNRTDCALRAAKPFLWRLLTGLIRPRIRILGNEFAGEVAAVGGGVTSFKVGDRVFGYNDGKFGAQAEYMPIPQTGTLALMPEGSTYHGRQEHVRPLQTPAETTRNLHLDGPGPLVAEYPPGPHHPAPGRQEGPVPDPEE</sequence>
<dbReference type="PANTHER" id="PTHR43482:SF1">
    <property type="entry name" value="PROTEIN AST1-RELATED"/>
    <property type="match status" value="1"/>
</dbReference>
<dbReference type="SUPFAM" id="SSF50129">
    <property type="entry name" value="GroES-like"/>
    <property type="match status" value="1"/>
</dbReference>
<organism evidence="3 4">
    <name type="scientific">Acrocarpospora corrugata</name>
    <dbReference type="NCBI Taxonomy" id="35763"/>
    <lineage>
        <taxon>Bacteria</taxon>
        <taxon>Bacillati</taxon>
        <taxon>Actinomycetota</taxon>
        <taxon>Actinomycetes</taxon>
        <taxon>Streptosporangiales</taxon>
        <taxon>Streptosporangiaceae</taxon>
        <taxon>Acrocarpospora</taxon>
    </lineage>
</organism>
<comment type="caution">
    <text evidence="3">The sequence shown here is derived from an EMBL/GenBank/DDBJ whole genome shotgun (WGS) entry which is preliminary data.</text>
</comment>
<evidence type="ECO:0000313" key="4">
    <source>
        <dbReference type="Proteomes" id="UP000334990"/>
    </source>
</evidence>
<dbReference type="PANTHER" id="PTHR43482">
    <property type="entry name" value="PROTEIN AST1-RELATED"/>
    <property type="match status" value="1"/>
</dbReference>
<name>A0A5M3WDE4_9ACTN</name>
<dbReference type="EMBL" id="BLAD01000093">
    <property type="protein sequence ID" value="GES05113.1"/>
    <property type="molecule type" value="Genomic_DNA"/>
</dbReference>
<evidence type="ECO:0000256" key="1">
    <source>
        <dbReference type="SAM" id="MobiDB-lite"/>
    </source>
</evidence>
<gene>
    <name evidence="3" type="ORF">Acor_71810</name>
</gene>
<dbReference type="InterPro" id="IPR052585">
    <property type="entry name" value="Lipid_raft_assoc_Zn_ADH"/>
</dbReference>
<feature type="domain" description="Alcohol dehydrogenase-like N-terminal" evidence="2">
    <location>
        <begin position="14"/>
        <end position="102"/>
    </location>
</feature>